<dbReference type="SMART" id="SM00091">
    <property type="entry name" value="PAS"/>
    <property type="match status" value="4"/>
</dbReference>
<dbReference type="SMART" id="SM00387">
    <property type="entry name" value="HATPase_c"/>
    <property type="match status" value="1"/>
</dbReference>
<dbReference type="PROSITE" id="PS50109">
    <property type="entry name" value="HIS_KIN"/>
    <property type="match status" value="1"/>
</dbReference>
<dbReference type="SMART" id="SM00388">
    <property type="entry name" value="HisKA"/>
    <property type="match status" value="1"/>
</dbReference>
<dbReference type="SUPFAM" id="SSF47384">
    <property type="entry name" value="Homodimeric domain of signal transducing histidine kinase"/>
    <property type="match status" value="1"/>
</dbReference>
<dbReference type="InterPro" id="IPR035965">
    <property type="entry name" value="PAS-like_dom_sf"/>
</dbReference>
<dbReference type="SMART" id="SM00086">
    <property type="entry name" value="PAC"/>
    <property type="match status" value="4"/>
</dbReference>
<keyword evidence="7" id="KW-0472">Membrane</keyword>
<keyword evidence="7" id="KW-0812">Transmembrane</keyword>
<dbReference type="PANTHER" id="PTHR43304:SF1">
    <property type="entry name" value="PAC DOMAIN-CONTAINING PROTEIN"/>
    <property type="match status" value="1"/>
</dbReference>
<dbReference type="InterPro" id="IPR004358">
    <property type="entry name" value="Sig_transdc_His_kin-like_C"/>
</dbReference>
<evidence type="ECO:0000256" key="5">
    <source>
        <dbReference type="ARBA" id="ARBA00022777"/>
    </source>
</evidence>
<proteinExistence type="predicted"/>
<dbReference type="SUPFAM" id="SSF55874">
    <property type="entry name" value="ATPase domain of HSP90 chaperone/DNA topoisomerase II/histidine kinase"/>
    <property type="match status" value="1"/>
</dbReference>
<evidence type="ECO:0000256" key="2">
    <source>
        <dbReference type="ARBA" id="ARBA00012438"/>
    </source>
</evidence>
<dbReference type="Pfam" id="PF02518">
    <property type="entry name" value="HATPase_c"/>
    <property type="match status" value="1"/>
</dbReference>
<evidence type="ECO:0000256" key="1">
    <source>
        <dbReference type="ARBA" id="ARBA00000085"/>
    </source>
</evidence>
<evidence type="ECO:0000259" key="10">
    <source>
        <dbReference type="PROSITE" id="PS50113"/>
    </source>
</evidence>
<feature type="domain" description="PAS" evidence="9">
    <location>
        <begin position="455"/>
        <end position="525"/>
    </location>
</feature>
<dbReference type="PROSITE" id="PS50113">
    <property type="entry name" value="PAC"/>
    <property type="match status" value="3"/>
</dbReference>
<dbReference type="CDD" id="cd00082">
    <property type="entry name" value="HisKA"/>
    <property type="match status" value="1"/>
</dbReference>
<evidence type="ECO:0000256" key="7">
    <source>
        <dbReference type="SAM" id="Phobius"/>
    </source>
</evidence>
<dbReference type="Gene3D" id="3.30.450.20">
    <property type="entry name" value="PAS domain"/>
    <property type="match status" value="4"/>
</dbReference>
<dbReference type="AlphaFoldDB" id="A0A1I3XL62"/>
<dbReference type="InterPro" id="IPR003661">
    <property type="entry name" value="HisK_dim/P_dom"/>
</dbReference>
<evidence type="ECO:0000256" key="3">
    <source>
        <dbReference type="ARBA" id="ARBA00022553"/>
    </source>
</evidence>
<keyword evidence="4" id="KW-0808">Transferase</keyword>
<feature type="domain" description="Histidine kinase" evidence="8">
    <location>
        <begin position="592"/>
        <end position="836"/>
    </location>
</feature>
<dbReference type="Proteomes" id="UP000198635">
    <property type="component" value="Unassembled WGS sequence"/>
</dbReference>
<name>A0A1I3XL62_9BACT</name>
<dbReference type="InterPro" id="IPR036890">
    <property type="entry name" value="HATPase_C_sf"/>
</dbReference>
<keyword evidence="3" id="KW-0597">Phosphoprotein</keyword>
<dbReference type="InterPro" id="IPR005467">
    <property type="entry name" value="His_kinase_dom"/>
</dbReference>
<dbReference type="InterPro" id="IPR036097">
    <property type="entry name" value="HisK_dim/P_sf"/>
</dbReference>
<dbReference type="NCBIfam" id="TIGR00229">
    <property type="entry name" value="sensory_box"/>
    <property type="match status" value="4"/>
</dbReference>
<dbReference type="PROSITE" id="PS50112">
    <property type="entry name" value="PAS"/>
    <property type="match status" value="3"/>
</dbReference>
<evidence type="ECO:0000256" key="6">
    <source>
        <dbReference type="SAM" id="Coils"/>
    </source>
</evidence>
<accession>A0A1I3XL62</accession>
<dbReference type="SUPFAM" id="SSF55785">
    <property type="entry name" value="PYP-like sensor domain (PAS domain)"/>
    <property type="match status" value="4"/>
</dbReference>
<dbReference type="InterPro" id="IPR003594">
    <property type="entry name" value="HATPase_dom"/>
</dbReference>
<dbReference type="Pfam" id="PF08447">
    <property type="entry name" value="PAS_3"/>
    <property type="match status" value="1"/>
</dbReference>
<dbReference type="Gene3D" id="3.30.565.10">
    <property type="entry name" value="Histidine kinase-like ATPase, C-terminal domain"/>
    <property type="match status" value="1"/>
</dbReference>
<dbReference type="Gene3D" id="1.10.287.130">
    <property type="match status" value="1"/>
</dbReference>
<evidence type="ECO:0000259" key="8">
    <source>
        <dbReference type="PROSITE" id="PS50109"/>
    </source>
</evidence>
<dbReference type="InterPro" id="IPR013655">
    <property type="entry name" value="PAS_fold_3"/>
</dbReference>
<feature type="domain" description="PAS" evidence="9">
    <location>
        <begin position="327"/>
        <end position="368"/>
    </location>
</feature>
<keyword evidence="7" id="KW-1133">Transmembrane helix</keyword>
<dbReference type="CDD" id="cd00130">
    <property type="entry name" value="PAS"/>
    <property type="match status" value="4"/>
</dbReference>
<dbReference type="EMBL" id="FORX01000016">
    <property type="protein sequence ID" value="SFK19781.1"/>
    <property type="molecule type" value="Genomic_DNA"/>
</dbReference>
<dbReference type="EC" id="2.7.13.3" evidence="2"/>
<keyword evidence="5 11" id="KW-0418">Kinase</keyword>
<protein>
    <recommendedName>
        <fullName evidence="2">histidine kinase</fullName>
        <ecNumber evidence="2">2.7.13.3</ecNumber>
    </recommendedName>
</protein>
<sequence>MNVMNTAFPSALHFDAGLPAFLALLLTFGAISFLFGALLIVLARLRSTRTSLETRARELRSAHKKIETLACEKREFEEKFQAIFDNSPYSIAFNALDGTYLDANKAFLSRWGISREEALARSVQDLAAVDNDERLRFIQMLERDGTFSNMETKISKPDGGVGYVLFSASLVSLGGLTSVLSTAVDVTSLKEAEQNVKRWRQKFDLTTAAAKLTFYEYDVDNDVLTWSGSMLDVLGYDPQEMRGGLDVWMELLHPEDADRATALFEEALSQRKRYIIEYRLRREDGSYADVFEYGQMFARTPDSPRRVLGIIQDVSEAKRTEKALMQSEEKYRAIFNNAPIGIFRTSYAGRFLEANPTLARMLGYRDRDELRSSVESLDTGIYPHPHTRRDMLESLLVSPDGIRRDIEFKRKDGSPFYAVINASLQFDDSGRPAYLDGTIEDITTRKAAEDSLRQSEEKFASIFRLSPDAIVLFGLDTQRIQDVNDAFVVLFGFSREEVLGKTTLELGLYKTPALRDRLYELMHESQIIRDFELTGHGKDGEEIRCLLSCQVIGINGRSLVFAVIRDLREMKRMQQLMIQTEKMQSLGGLAAGMAHEINNPLGIIVQGVQNVTRRLDPLLEPNIEVAKRHELDLHRLGMFLEERNIFRYLQGIRDAGERAAAIVSNMLSFSRNSERTFSSNDLSAIASKAFELAGKDFDLKKHYDFRRLNIVREYDPDLPLVPCVGTEIEQVLLNLVRNAAQAMARSGMENPTLTVRTKKMRDWAVIEVEDNGPGIPKDDLSRVFEPFYTTKKIGEGTGLGLSVSYFIITNNHHGHLTASSREGRGTKFVISLPLHPDA</sequence>
<evidence type="ECO:0000313" key="11">
    <source>
        <dbReference type="EMBL" id="SFK19781.1"/>
    </source>
</evidence>
<feature type="transmembrane region" description="Helical" evidence="7">
    <location>
        <begin position="160"/>
        <end position="180"/>
    </location>
</feature>
<feature type="domain" description="PAC" evidence="10">
    <location>
        <begin position="148"/>
        <end position="198"/>
    </location>
</feature>
<evidence type="ECO:0000256" key="4">
    <source>
        <dbReference type="ARBA" id="ARBA00022679"/>
    </source>
</evidence>
<organism evidence="11 12">
    <name type="scientific">Desulfomicrobium apsheronum</name>
    <dbReference type="NCBI Taxonomy" id="52560"/>
    <lineage>
        <taxon>Bacteria</taxon>
        <taxon>Pseudomonadati</taxon>
        <taxon>Thermodesulfobacteriota</taxon>
        <taxon>Desulfovibrionia</taxon>
        <taxon>Desulfovibrionales</taxon>
        <taxon>Desulfomicrobiaceae</taxon>
        <taxon>Desulfomicrobium</taxon>
    </lineage>
</organism>
<keyword evidence="12" id="KW-1185">Reference proteome</keyword>
<evidence type="ECO:0000313" key="12">
    <source>
        <dbReference type="Proteomes" id="UP000198635"/>
    </source>
</evidence>
<dbReference type="PANTHER" id="PTHR43304">
    <property type="entry name" value="PHYTOCHROME-LIKE PROTEIN CPH1"/>
    <property type="match status" value="1"/>
</dbReference>
<feature type="domain" description="PAS" evidence="9">
    <location>
        <begin position="214"/>
        <end position="271"/>
    </location>
</feature>
<dbReference type="InterPro" id="IPR052162">
    <property type="entry name" value="Sensor_kinase/Photoreceptor"/>
</dbReference>
<dbReference type="PRINTS" id="PR00344">
    <property type="entry name" value="BCTRLSENSOR"/>
</dbReference>
<dbReference type="Pfam" id="PF13426">
    <property type="entry name" value="PAS_9"/>
    <property type="match status" value="1"/>
</dbReference>
<reference evidence="12" key="1">
    <citation type="submission" date="2016-10" db="EMBL/GenBank/DDBJ databases">
        <authorList>
            <person name="Varghese N."/>
            <person name="Submissions S."/>
        </authorList>
    </citation>
    <scope>NUCLEOTIDE SEQUENCE [LARGE SCALE GENOMIC DNA]</scope>
    <source>
        <strain evidence="12">DSM 5918</strain>
    </source>
</reference>
<dbReference type="InterPro" id="IPR001610">
    <property type="entry name" value="PAC"/>
</dbReference>
<dbReference type="InterPro" id="IPR000014">
    <property type="entry name" value="PAS"/>
</dbReference>
<dbReference type="STRING" id="52560.SAMN04488082_116116"/>
<evidence type="ECO:0000259" key="9">
    <source>
        <dbReference type="PROSITE" id="PS50112"/>
    </source>
</evidence>
<keyword evidence="6" id="KW-0175">Coiled coil</keyword>
<feature type="domain" description="PAC" evidence="10">
    <location>
        <begin position="402"/>
        <end position="454"/>
    </location>
</feature>
<feature type="coiled-coil region" evidence="6">
    <location>
        <begin position="42"/>
        <end position="79"/>
    </location>
</feature>
<feature type="domain" description="PAC" evidence="10">
    <location>
        <begin position="274"/>
        <end position="326"/>
    </location>
</feature>
<dbReference type="GO" id="GO:0000155">
    <property type="term" value="F:phosphorelay sensor kinase activity"/>
    <property type="evidence" value="ECO:0007669"/>
    <property type="project" value="InterPro"/>
</dbReference>
<gene>
    <name evidence="11" type="ORF">SAMN04488082_116116</name>
</gene>
<comment type="catalytic activity">
    <reaction evidence="1">
        <text>ATP + protein L-histidine = ADP + protein N-phospho-L-histidine.</text>
        <dbReference type="EC" id="2.7.13.3"/>
    </reaction>
</comment>
<dbReference type="InterPro" id="IPR000700">
    <property type="entry name" value="PAS-assoc_C"/>
</dbReference>
<feature type="transmembrane region" description="Helical" evidence="7">
    <location>
        <begin position="20"/>
        <end position="45"/>
    </location>
</feature>
<dbReference type="Pfam" id="PF13188">
    <property type="entry name" value="PAS_8"/>
    <property type="match status" value="2"/>
</dbReference>